<evidence type="ECO:0000313" key="5">
    <source>
        <dbReference type="EMBL" id="PON47767.1"/>
    </source>
</evidence>
<dbReference type="Proteomes" id="UP000237000">
    <property type="component" value="Unassembled WGS sequence"/>
</dbReference>
<protein>
    <submittedName>
        <fullName evidence="5">UBX domain containing protein</fullName>
    </submittedName>
</protein>
<evidence type="ECO:0000256" key="1">
    <source>
        <dbReference type="ARBA" id="ARBA00004170"/>
    </source>
</evidence>
<dbReference type="Pfam" id="PF00789">
    <property type="entry name" value="UBX"/>
    <property type="match status" value="1"/>
</dbReference>
<dbReference type="EMBL" id="JXTC01000529">
    <property type="protein sequence ID" value="PON47767.1"/>
    <property type="molecule type" value="Genomic_DNA"/>
</dbReference>
<dbReference type="CDD" id="cd16119">
    <property type="entry name" value="UBX_UBXN6"/>
    <property type="match status" value="1"/>
</dbReference>
<feature type="domain" description="UBX" evidence="4">
    <location>
        <begin position="141"/>
        <end position="224"/>
    </location>
</feature>
<dbReference type="PANTHER" id="PTHR47694">
    <property type="entry name" value="PLANT UBX DOMAIN-CONTAINING PROTEIN 2"/>
    <property type="match status" value="1"/>
</dbReference>
<dbReference type="InterPro" id="IPR001012">
    <property type="entry name" value="UBX_dom"/>
</dbReference>
<keyword evidence="3" id="KW-0472">Membrane</keyword>
<dbReference type="OrthoDB" id="49605at2759"/>
<evidence type="ECO:0000256" key="3">
    <source>
        <dbReference type="ARBA" id="ARBA00023136"/>
    </source>
</evidence>
<dbReference type="FunFam" id="3.10.20.90:FF:000185">
    <property type="entry name" value="UBX domain-containing protein 6"/>
    <property type="match status" value="1"/>
</dbReference>
<dbReference type="InParanoid" id="A0A2P5BG55"/>
<comment type="caution">
    <text evidence="5">The sequence shown here is derived from an EMBL/GenBank/DDBJ whole genome shotgun (WGS) entry which is preliminary data.</text>
</comment>
<dbReference type="PANTHER" id="PTHR47694:SF1">
    <property type="entry name" value="PLANT UBX DOMAIN-CONTAINING PROTEIN 2"/>
    <property type="match status" value="1"/>
</dbReference>
<proteinExistence type="predicted"/>
<dbReference type="GO" id="GO:0016020">
    <property type="term" value="C:membrane"/>
    <property type="evidence" value="ECO:0007669"/>
    <property type="project" value="UniProtKB-SubCell"/>
</dbReference>
<dbReference type="SMART" id="SM00166">
    <property type="entry name" value="UBX"/>
    <property type="match status" value="1"/>
</dbReference>
<keyword evidence="6" id="KW-1185">Reference proteome</keyword>
<dbReference type="PROSITE" id="PS50033">
    <property type="entry name" value="UBX"/>
    <property type="match status" value="1"/>
</dbReference>
<dbReference type="Gene3D" id="3.10.20.90">
    <property type="entry name" value="Phosphatidylinositol 3-kinase Catalytic Subunit, Chain A, domain 1"/>
    <property type="match status" value="1"/>
</dbReference>
<keyword evidence="2" id="KW-0833">Ubl conjugation pathway</keyword>
<dbReference type="InterPro" id="IPR029071">
    <property type="entry name" value="Ubiquitin-like_domsf"/>
</dbReference>
<sequence length="257" mass="28155">MLASAARAHAGGSGCGNSNMVALKMGKTAMVTMVAICFARFLHVANAFTLSDGSCDGKQVALASIERERERVAMATSGAATKVFFSVPENIAAKIELPDSFYRLSLEELKREAEIRKKKMADSQLLIPRSLKEKQAKAARRRYTRTVIRIQFPDGVVLQGFFSPLEPTSSLYEFVSSALKEPSLEFRLLNPVNVKRRVIPSFTPGEKQTTLEEEQLVPSALIKFIPSETDSVVFTGLVNELLEISEPLVSDSAVSPI</sequence>
<reference evidence="6" key="1">
    <citation type="submission" date="2016-06" db="EMBL/GenBank/DDBJ databases">
        <title>Parallel loss of symbiosis genes in relatives of nitrogen-fixing non-legume Parasponia.</title>
        <authorList>
            <person name="Van Velzen R."/>
            <person name="Holmer R."/>
            <person name="Bu F."/>
            <person name="Rutten L."/>
            <person name="Van Zeijl A."/>
            <person name="Liu W."/>
            <person name="Santuari L."/>
            <person name="Cao Q."/>
            <person name="Sharma T."/>
            <person name="Shen D."/>
            <person name="Roswanjaya Y."/>
            <person name="Wardhani T."/>
            <person name="Kalhor M.S."/>
            <person name="Jansen J."/>
            <person name="Van den Hoogen J."/>
            <person name="Gungor B."/>
            <person name="Hartog M."/>
            <person name="Hontelez J."/>
            <person name="Verver J."/>
            <person name="Yang W.-C."/>
            <person name="Schijlen E."/>
            <person name="Repin R."/>
            <person name="Schilthuizen M."/>
            <person name="Schranz E."/>
            <person name="Heidstra R."/>
            <person name="Miyata K."/>
            <person name="Fedorova E."/>
            <person name="Kohlen W."/>
            <person name="Bisseling T."/>
            <person name="Smit S."/>
            <person name="Geurts R."/>
        </authorList>
    </citation>
    <scope>NUCLEOTIDE SEQUENCE [LARGE SCALE GENOMIC DNA]</scope>
    <source>
        <strain evidence="6">cv. RG33-2</strain>
    </source>
</reference>
<dbReference type="SUPFAM" id="SSF54236">
    <property type="entry name" value="Ubiquitin-like"/>
    <property type="match status" value="1"/>
</dbReference>
<dbReference type="AlphaFoldDB" id="A0A2P5BG55"/>
<evidence type="ECO:0000256" key="2">
    <source>
        <dbReference type="ARBA" id="ARBA00022786"/>
    </source>
</evidence>
<gene>
    <name evidence="5" type="ORF">TorRG33x02_322190</name>
</gene>
<evidence type="ECO:0000259" key="4">
    <source>
        <dbReference type="PROSITE" id="PS50033"/>
    </source>
</evidence>
<name>A0A2P5BG55_TREOI</name>
<dbReference type="GO" id="GO:0050832">
    <property type="term" value="P:defense response to fungus"/>
    <property type="evidence" value="ECO:0007669"/>
    <property type="project" value="TreeGrafter"/>
</dbReference>
<accession>A0A2P5BG55</accession>
<dbReference type="STRING" id="63057.A0A2P5BG55"/>
<comment type="subcellular location">
    <subcellularLocation>
        <location evidence="1">Membrane</location>
        <topology evidence="1">Peripheral membrane protein</topology>
    </subcellularLocation>
</comment>
<evidence type="ECO:0000313" key="6">
    <source>
        <dbReference type="Proteomes" id="UP000237000"/>
    </source>
</evidence>
<organism evidence="5 6">
    <name type="scientific">Trema orientale</name>
    <name type="common">Charcoal tree</name>
    <name type="synonym">Celtis orientalis</name>
    <dbReference type="NCBI Taxonomy" id="63057"/>
    <lineage>
        <taxon>Eukaryota</taxon>
        <taxon>Viridiplantae</taxon>
        <taxon>Streptophyta</taxon>
        <taxon>Embryophyta</taxon>
        <taxon>Tracheophyta</taxon>
        <taxon>Spermatophyta</taxon>
        <taxon>Magnoliopsida</taxon>
        <taxon>eudicotyledons</taxon>
        <taxon>Gunneridae</taxon>
        <taxon>Pentapetalae</taxon>
        <taxon>rosids</taxon>
        <taxon>fabids</taxon>
        <taxon>Rosales</taxon>
        <taxon>Cannabaceae</taxon>
        <taxon>Trema</taxon>
    </lineage>
</organism>